<dbReference type="EC" id="3.3.2.1" evidence="2"/>
<reference evidence="8" key="1">
    <citation type="submission" date="2016-10" db="EMBL/GenBank/DDBJ databases">
        <authorList>
            <person name="Varghese N."/>
            <person name="Submissions S."/>
        </authorList>
    </citation>
    <scope>NUCLEOTIDE SEQUENCE [LARGE SCALE GENOMIC DNA]</scope>
    <source>
        <strain evidence="8">DSM 12111</strain>
    </source>
</reference>
<feature type="modified residue" description="O-(pantetheine 4'-phosphoryl)serine" evidence="5">
    <location>
        <position position="252"/>
    </location>
</feature>
<keyword evidence="5" id="KW-0596">Phosphopantetheine</keyword>
<comment type="cofactor">
    <cofactor evidence="5">
        <name>pantetheine 4'-phosphate</name>
        <dbReference type="ChEBI" id="CHEBI:47942"/>
    </cofactor>
    <text evidence="5">Binds 1 phosphopantetheine covalently.</text>
</comment>
<dbReference type="GO" id="GO:0016829">
    <property type="term" value="F:lyase activity"/>
    <property type="evidence" value="ECO:0007669"/>
    <property type="project" value="UniProtKB-KW"/>
</dbReference>
<gene>
    <name evidence="7" type="ORF">SAMN05421553_4566</name>
</gene>
<dbReference type="InterPro" id="IPR016291">
    <property type="entry name" value="Isochorismatase"/>
</dbReference>
<dbReference type="InterPro" id="IPR050272">
    <property type="entry name" value="Isochorismatase-like_hydrls"/>
</dbReference>
<keyword evidence="5" id="KW-0597">Phosphoprotein</keyword>
<dbReference type="InterPro" id="IPR009081">
    <property type="entry name" value="PP-bd_ACP"/>
</dbReference>
<evidence type="ECO:0000259" key="6">
    <source>
        <dbReference type="PROSITE" id="PS50075"/>
    </source>
</evidence>
<dbReference type="GO" id="GO:0008908">
    <property type="term" value="F:isochorismatase activity"/>
    <property type="evidence" value="ECO:0007669"/>
    <property type="project" value="UniProtKB-EC"/>
</dbReference>
<accession>A0A1H5I4W4</accession>
<evidence type="ECO:0000256" key="1">
    <source>
        <dbReference type="ARBA" id="ARBA00004924"/>
    </source>
</evidence>
<comment type="pathway">
    <text evidence="1">Siderophore biosynthesis.</text>
</comment>
<dbReference type="EMBL" id="FNSC01000001">
    <property type="protein sequence ID" value="SEE34518.1"/>
    <property type="molecule type" value="Genomic_DNA"/>
</dbReference>
<sequence length="294" mass="32592">MLFSWLFRLCSPTNPPSEWTPNKVKWTLDPARAVLLIHDMQAYFADFWEADSAFVSALVERLAAVRMQCKALGIPVVYTAQPGVQSDAERALLNDMWGPGITQHPERQAIIAGLAPEPDDTVLVKWRYSAFQRSPLEHMMTELGRDQLIIGGIYAHIGCLMTACDAFMRDIQPFLLADGVADFNQADHQMALNYVATRCGQVIGCADVLGLGRATAPAWTRAALQARLLSLLDELDEPFDPDENLMDYGLDSIQVMALLSEWRAQGLELSFTDLAKTPTLNGWWSLIEQHGGAA</sequence>
<dbReference type="AlphaFoldDB" id="A0A1H5I4W4"/>
<protein>
    <recommendedName>
        <fullName evidence="2">isochorismatase</fullName>
        <ecNumber evidence="2">3.3.2.1</ecNumber>
    </recommendedName>
</protein>
<keyword evidence="8" id="KW-1185">Reference proteome</keyword>
<dbReference type="Gene3D" id="1.10.1200.10">
    <property type="entry name" value="ACP-like"/>
    <property type="match status" value="1"/>
</dbReference>
<dbReference type="SUPFAM" id="SSF52499">
    <property type="entry name" value="Isochorismatase-like hydrolases"/>
    <property type="match status" value="1"/>
</dbReference>
<dbReference type="InterPro" id="IPR036736">
    <property type="entry name" value="ACP-like_sf"/>
</dbReference>
<evidence type="ECO:0000256" key="3">
    <source>
        <dbReference type="ARBA" id="ARBA00022801"/>
    </source>
</evidence>
<organism evidence="7 8">
    <name type="scientific">Pseudomonas anguilliseptica</name>
    <dbReference type="NCBI Taxonomy" id="53406"/>
    <lineage>
        <taxon>Bacteria</taxon>
        <taxon>Pseudomonadati</taxon>
        <taxon>Pseudomonadota</taxon>
        <taxon>Gammaproteobacteria</taxon>
        <taxon>Pseudomonadales</taxon>
        <taxon>Pseudomonadaceae</taxon>
        <taxon>Pseudomonas</taxon>
    </lineage>
</organism>
<evidence type="ECO:0000256" key="4">
    <source>
        <dbReference type="ARBA" id="ARBA00048590"/>
    </source>
</evidence>
<dbReference type="PANTHER" id="PTHR43540:SF3">
    <property type="entry name" value="ENTEROBACTIN SYNTHASE COMPONENT B"/>
    <property type="match status" value="1"/>
</dbReference>
<dbReference type="STRING" id="53406.SAMN05421553_4566"/>
<dbReference type="PIRSF" id="PIRSF001111">
    <property type="entry name" value="Isochorismatase"/>
    <property type="match status" value="1"/>
</dbReference>
<dbReference type="Gene3D" id="3.40.50.850">
    <property type="entry name" value="Isochorismatase-like"/>
    <property type="match status" value="1"/>
</dbReference>
<keyword evidence="7" id="KW-0456">Lyase</keyword>
<evidence type="ECO:0000313" key="7">
    <source>
        <dbReference type="EMBL" id="SEE34518.1"/>
    </source>
</evidence>
<evidence type="ECO:0000256" key="5">
    <source>
        <dbReference type="PIRSR" id="PIRSR001111-50"/>
    </source>
</evidence>
<dbReference type="InterPro" id="IPR000868">
    <property type="entry name" value="Isochorismatase-like_dom"/>
</dbReference>
<dbReference type="Proteomes" id="UP000242849">
    <property type="component" value="Unassembled WGS sequence"/>
</dbReference>
<dbReference type="SUPFAM" id="SSF47336">
    <property type="entry name" value="ACP-like"/>
    <property type="match status" value="1"/>
</dbReference>
<dbReference type="PANTHER" id="PTHR43540">
    <property type="entry name" value="PEROXYUREIDOACRYLATE/UREIDOACRYLATE AMIDOHYDROLASE-RELATED"/>
    <property type="match status" value="1"/>
</dbReference>
<evidence type="ECO:0000313" key="8">
    <source>
        <dbReference type="Proteomes" id="UP000242849"/>
    </source>
</evidence>
<proteinExistence type="predicted"/>
<comment type="catalytic activity">
    <reaction evidence="4">
        <text>isochorismate + H2O = (2S,3S)-2,3-dihydroxy-2,3-dihydrobenzoate + pyruvate</text>
        <dbReference type="Rhea" id="RHEA:11112"/>
        <dbReference type="ChEBI" id="CHEBI:15361"/>
        <dbReference type="ChEBI" id="CHEBI:15377"/>
        <dbReference type="ChEBI" id="CHEBI:29780"/>
        <dbReference type="ChEBI" id="CHEBI:58764"/>
        <dbReference type="EC" id="3.3.2.1"/>
    </reaction>
</comment>
<dbReference type="InterPro" id="IPR036380">
    <property type="entry name" value="Isochorismatase-like_sf"/>
</dbReference>
<dbReference type="PRINTS" id="PR01398">
    <property type="entry name" value="ISCHRISMTASE"/>
</dbReference>
<dbReference type="Pfam" id="PF00857">
    <property type="entry name" value="Isochorismatase"/>
    <property type="match status" value="1"/>
</dbReference>
<keyword evidence="3" id="KW-0378">Hydrolase</keyword>
<feature type="domain" description="Carrier" evidence="6">
    <location>
        <begin position="215"/>
        <end position="291"/>
    </location>
</feature>
<dbReference type="PROSITE" id="PS50075">
    <property type="entry name" value="CARRIER"/>
    <property type="match status" value="1"/>
</dbReference>
<evidence type="ECO:0000256" key="2">
    <source>
        <dbReference type="ARBA" id="ARBA00012100"/>
    </source>
</evidence>
<dbReference type="Pfam" id="PF00550">
    <property type="entry name" value="PP-binding"/>
    <property type="match status" value="1"/>
</dbReference>
<name>A0A1H5I4W4_PSEAG</name>